<protein>
    <recommendedName>
        <fullName evidence="3">Polymerase nucleotidyl transferase domain-containing protein</fullName>
    </recommendedName>
</protein>
<reference evidence="1 2" key="1">
    <citation type="submission" date="2016-03" db="EMBL/GenBank/DDBJ databases">
        <authorList>
            <person name="Sant'Anna F.H."/>
            <person name="Ambrosini A."/>
            <person name="Souza R."/>
            <person name="Bach E."/>
            <person name="Fernandes G."/>
            <person name="Balsanelli E."/>
            <person name="Baura V.A."/>
            <person name="Souza E.M."/>
            <person name="Passaglia L."/>
        </authorList>
    </citation>
    <scope>NUCLEOTIDE SEQUENCE [LARGE SCALE GENOMIC DNA]</scope>
    <source>
        <strain evidence="1 2">P26E</strain>
    </source>
</reference>
<organism evidence="1 2">
    <name type="scientific">Paenibacillus helianthi</name>
    <dbReference type="NCBI Taxonomy" id="1349432"/>
    <lineage>
        <taxon>Bacteria</taxon>
        <taxon>Bacillati</taxon>
        <taxon>Bacillota</taxon>
        <taxon>Bacilli</taxon>
        <taxon>Bacillales</taxon>
        <taxon>Paenibacillaceae</taxon>
        <taxon>Paenibacillus</taxon>
    </lineage>
</organism>
<comment type="caution">
    <text evidence="1">The sequence shown here is derived from an EMBL/GenBank/DDBJ whole genome shotgun (WGS) entry which is preliminary data.</text>
</comment>
<accession>A0ABX3EFW2</accession>
<dbReference type="InterPro" id="IPR043519">
    <property type="entry name" value="NT_sf"/>
</dbReference>
<evidence type="ECO:0000313" key="2">
    <source>
        <dbReference type="Proteomes" id="UP000186058"/>
    </source>
</evidence>
<sequence length="395" mass="46073">MINNNDTSILLLKDQIIDEVLLCLRIYEPIIDAVYQIGSNSYGEFLPSWSDIDFLVFLPARNMKCLENINQLIRDVNQKYRGRLAGTGDSVIDIGIVFKDETASLVQSEYMYFDNSAVIRALFETRQHGKLLSGNNQSKWIEATLRFISPNSLIRAFVHSTLERIQLYHDVADNAEICDLGTLEKYAPHQKYKVIPMLYISICRAVLFVQQHLFVTKKDAFQQYQSFFTDFLEEFRSAFQLRKDWMPKKQTKELAVLAEKLPKVIQWFLGKVNDSVGLQSMIFLRGRKRWHYRGEEHQRIKTFLKGFRLDSFLDELDQYLSLQDGYEITFAQTTSEIVGFVGYRMLPDEKLLQITHLYALNDSIQSVLLNYVSRRGMEKNILYLENTITISPKDF</sequence>
<dbReference type="EMBL" id="LVWI01000081">
    <property type="protein sequence ID" value="OKP80707.1"/>
    <property type="molecule type" value="Genomic_DNA"/>
</dbReference>
<gene>
    <name evidence="1" type="ORF">A3844_26865</name>
</gene>
<dbReference type="SUPFAM" id="SSF81301">
    <property type="entry name" value="Nucleotidyltransferase"/>
    <property type="match status" value="1"/>
</dbReference>
<evidence type="ECO:0008006" key="3">
    <source>
        <dbReference type="Google" id="ProtNLM"/>
    </source>
</evidence>
<evidence type="ECO:0000313" key="1">
    <source>
        <dbReference type="EMBL" id="OKP80707.1"/>
    </source>
</evidence>
<proteinExistence type="predicted"/>
<dbReference type="RefSeq" id="WP_074109115.1">
    <property type="nucleotide sequence ID" value="NZ_LVWI01000081.1"/>
</dbReference>
<name>A0ABX3EFW2_9BACL</name>
<dbReference type="Proteomes" id="UP000186058">
    <property type="component" value="Unassembled WGS sequence"/>
</dbReference>
<keyword evidence="2" id="KW-1185">Reference proteome</keyword>